<protein>
    <recommendedName>
        <fullName evidence="3 9">Mitochondrial fission 1 protein</fullName>
    </recommendedName>
</protein>
<keyword evidence="6 10" id="KW-1133">Transmembrane helix</keyword>
<dbReference type="InterPro" id="IPR016543">
    <property type="entry name" value="Fis1"/>
</dbReference>
<evidence type="ECO:0000313" key="11">
    <source>
        <dbReference type="EMBL" id="KAJ3057315.1"/>
    </source>
</evidence>
<dbReference type="EMBL" id="JADGJD010000006">
    <property type="protein sequence ID" value="KAJ3057315.1"/>
    <property type="molecule type" value="Genomic_DNA"/>
</dbReference>
<dbReference type="InterPro" id="IPR028061">
    <property type="entry name" value="Fis1_TPR_C"/>
</dbReference>
<dbReference type="PIRSF" id="PIRSF008835">
    <property type="entry name" value="TPR_repeat_11_Fis1"/>
    <property type="match status" value="1"/>
</dbReference>
<dbReference type="InterPro" id="IPR011990">
    <property type="entry name" value="TPR-like_helical_dom_sf"/>
</dbReference>
<comment type="similarity">
    <text evidence="2 9">Belongs to the FIS1 family.</text>
</comment>
<dbReference type="Proteomes" id="UP001212841">
    <property type="component" value="Unassembled WGS sequence"/>
</dbReference>
<evidence type="ECO:0000256" key="6">
    <source>
        <dbReference type="ARBA" id="ARBA00022989"/>
    </source>
</evidence>
<dbReference type="Pfam" id="PF14852">
    <property type="entry name" value="Fis1_TPR_N"/>
    <property type="match status" value="1"/>
</dbReference>
<feature type="transmembrane region" description="Helical" evidence="10">
    <location>
        <begin position="125"/>
        <end position="146"/>
    </location>
</feature>
<keyword evidence="4 10" id="KW-0812">Transmembrane</keyword>
<dbReference type="InterPro" id="IPR028058">
    <property type="entry name" value="Fis1_TPR_N"/>
</dbReference>
<keyword evidence="8 9" id="KW-0472">Membrane</keyword>
<dbReference type="GO" id="GO:0000422">
    <property type="term" value="P:autophagy of mitochondrion"/>
    <property type="evidence" value="ECO:0007669"/>
    <property type="project" value="TreeGrafter"/>
</dbReference>
<evidence type="ECO:0000256" key="2">
    <source>
        <dbReference type="ARBA" id="ARBA00008937"/>
    </source>
</evidence>
<dbReference type="GO" id="GO:0005741">
    <property type="term" value="C:mitochondrial outer membrane"/>
    <property type="evidence" value="ECO:0007669"/>
    <property type="project" value="UniProtKB-SubCell"/>
</dbReference>
<name>A0AAD5SKT3_9FUNG</name>
<evidence type="ECO:0000256" key="4">
    <source>
        <dbReference type="ARBA" id="ARBA00022692"/>
    </source>
</evidence>
<comment type="function">
    <text evidence="9">Has a role in mitochondrial fission.</text>
</comment>
<organism evidence="11 12">
    <name type="scientific">Rhizophlyctis rosea</name>
    <dbReference type="NCBI Taxonomy" id="64517"/>
    <lineage>
        <taxon>Eukaryota</taxon>
        <taxon>Fungi</taxon>
        <taxon>Fungi incertae sedis</taxon>
        <taxon>Chytridiomycota</taxon>
        <taxon>Chytridiomycota incertae sedis</taxon>
        <taxon>Chytridiomycetes</taxon>
        <taxon>Rhizophlyctidales</taxon>
        <taxon>Rhizophlyctidaceae</taxon>
        <taxon>Rhizophlyctis</taxon>
    </lineage>
</organism>
<proteinExistence type="inferred from homology"/>
<gene>
    <name evidence="11" type="primary">FIS1</name>
    <name evidence="11" type="ORF">HK097_009268</name>
</gene>
<keyword evidence="7 9" id="KW-0496">Mitochondrion</keyword>
<evidence type="ECO:0000256" key="3">
    <source>
        <dbReference type="ARBA" id="ARBA00014314"/>
    </source>
</evidence>
<dbReference type="SUPFAM" id="SSF48452">
    <property type="entry name" value="TPR-like"/>
    <property type="match status" value="1"/>
</dbReference>
<accession>A0AAD5SKT3</accession>
<dbReference type="GO" id="GO:0016559">
    <property type="term" value="P:peroxisome fission"/>
    <property type="evidence" value="ECO:0007669"/>
    <property type="project" value="TreeGrafter"/>
</dbReference>
<dbReference type="Gene3D" id="1.25.40.10">
    <property type="entry name" value="Tetratricopeptide repeat domain"/>
    <property type="match status" value="1"/>
</dbReference>
<dbReference type="GO" id="GO:0005778">
    <property type="term" value="C:peroxisomal membrane"/>
    <property type="evidence" value="ECO:0007669"/>
    <property type="project" value="TreeGrafter"/>
</dbReference>
<evidence type="ECO:0000256" key="1">
    <source>
        <dbReference type="ARBA" id="ARBA00004572"/>
    </source>
</evidence>
<comment type="domain">
    <text evidence="9">The C-terminus is required for mitochondrial localization, while the N-terminus is necessary for mitochondrial fission.</text>
</comment>
<evidence type="ECO:0000256" key="7">
    <source>
        <dbReference type="ARBA" id="ARBA00023128"/>
    </source>
</evidence>
<dbReference type="GO" id="GO:0000266">
    <property type="term" value="P:mitochondrial fission"/>
    <property type="evidence" value="ECO:0007669"/>
    <property type="project" value="UniProtKB-UniRule"/>
</dbReference>
<dbReference type="InterPro" id="IPR033745">
    <property type="entry name" value="Fis1_cytosol"/>
</dbReference>
<evidence type="ECO:0000256" key="10">
    <source>
        <dbReference type="SAM" id="Phobius"/>
    </source>
</evidence>
<dbReference type="CDD" id="cd12212">
    <property type="entry name" value="Fis1"/>
    <property type="match status" value="1"/>
</dbReference>
<dbReference type="PANTHER" id="PTHR13247:SF0">
    <property type="entry name" value="MITOCHONDRIAL FISSION 1 PROTEIN"/>
    <property type="match status" value="1"/>
</dbReference>
<sequence length="154" mass="17641">MDSLPYAAEVESDLAPQEIDILREQYMKEIEKPRPQTKFNYAWALVRSRTKLDQELGIQLLHDIYRDLPNRRRECLYYLALGEYKLGNYRNARKYNDTLLQLESQNPQALSLRKLIDDKVKSEGLVGMAIVGTAVAALGLVGALLFKRAPSPHH</sequence>
<reference evidence="11" key="1">
    <citation type="submission" date="2020-05" db="EMBL/GenBank/DDBJ databases">
        <title>Phylogenomic resolution of chytrid fungi.</title>
        <authorList>
            <person name="Stajich J.E."/>
            <person name="Amses K."/>
            <person name="Simmons R."/>
            <person name="Seto K."/>
            <person name="Myers J."/>
            <person name="Bonds A."/>
            <person name="Quandt C.A."/>
            <person name="Barry K."/>
            <person name="Liu P."/>
            <person name="Grigoriev I."/>
            <person name="Longcore J.E."/>
            <person name="James T.Y."/>
        </authorList>
    </citation>
    <scope>NUCLEOTIDE SEQUENCE</scope>
    <source>
        <strain evidence="11">JEL0318</strain>
    </source>
</reference>
<comment type="caution">
    <text evidence="11">The sequence shown here is derived from an EMBL/GenBank/DDBJ whole genome shotgun (WGS) entry which is preliminary data.</text>
</comment>
<comment type="subcellular location">
    <subcellularLocation>
        <location evidence="1">Mitochondrion outer membrane</location>
        <topology evidence="1">Single-pass membrane protein</topology>
    </subcellularLocation>
</comment>
<dbReference type="AlphaFoldDB" id="A0AAD5SKT3"/>
<keyword evidence="12" id="KW-1185">Reference proteome</keyword>
<evidence type="ECO:0000256" key="8">
    <source>
        <dbReference type="ARBA" id="ARBA00023136"/>
    </source>
</evidence>
<keyword evidence="5 9" id="KW-1000">Mitochondrion outer membrane</keyword>
<evidence type="ECO:0000256" key="5">
    <source>
        <dbReference type="ARBA" id="ARBA00022787"/>
    </source>
</evidence>
<dbReference type="Pfam" id="PF14853">
    <property type="entry name" value="Fis1_TPR_C"/>
    <property type="match status" value="1"/>
</dbReference>
<dbReference type="PANTHER" id="PTHR13247">
    <property type="entry name" value="TETRATRICOPEPTIDE REPEAT PROTEIN 11 TPR REPEAT PROTEIN 11"/>
    <property type="match status" value="1"/>
</dbReference>
<evidence type="ECO:0000313" key="12">
    <source>
        <dbReference type="Proteomes" id="UP001212841"/>
    </source>
</evidence>
<evidence type="ECO:0000256" key="9">
    <source>
        <dbReference type="PIRNR" id="PIRNR008835"/>
    </source>
</evidence>